<name>A0AC35TM75_9BILA</name>
<accession>A0AC35TM75</accession>
<dbReference type="Proteomes" id="UP000095286">
    <property type="component" value="Unplaced"/>
</dbReference>
<reference evidence="2" key="1">
    <citation type="submission" date="2016-11" db="UniProtKB">
        <authorList>
            <consortium name="WormBaseParasite"/>
        </authorList>
    </citation>
    <scope>IDENTIFICATION</scope>
    <source>
        <strain evidence="2">KR3021</strain>
    </source>
</reference>
<organism evidence="1 2">
    <name type="scientific">Rhabditophanes sp. KR3021</name>
    <dbReference type="NCBI Taxonomy" id="114890"/>
    <lineage>
        <taxon>Eukaryota</taxon>
        <taxon>Metazoa</taxon>
        <taxon>Ecdysozoa</taxon>
        <taxon>Nematoda</taxon>
        <taxon>Chromadorea</taxon>
        <taxon>Rhabditida</taxon>
        <taxon>Tylenchina</taxon>
        <taxon>Panagrolaimomorpha</taxon>
        <taxon>Strongyloidoidea</taxon>
        <taxon>Alloionematidae</taxon>
        <taxon>Rhabditophanes</taxon>
    </lineage>
</organism>
<dbReference type="WBParaSite" id="RSKR_0000228466.1">
    <property type="protein sequence ID" value="RSKR_0000228466.1"/>
    <property type="gene ID" value="RSKR_0000228466"/>
</dbReference>
<evidence type="ECO:0000313" key="2">
    <source>
        <dbReference type="WBParaSite" id="RSKR_0000228466.1"/>
    </source>
</evidence>
<evidence type="ECO:0000313" key="1">
    <source>
        <dbReference type="Proteomes" id="UP000095286"/>
    </source>
</evidence>
<protein>
    <submittedName>
        <fullName evidence="2">RUN domain-containing protein</fullName>
    </submittedName>
</protein>
<proteinExistence type="predicted"/>
<sequence length="164" mass="18936">MVKEKLVVEEPLSEDRAVFKQISNAIESAIIQIHGLNNNTCFSKWIIFSDSAKIVLKSCLIGCISEETRNSHLVRLLIRDYKSSHSAEMKIKTILFKNYTRIMKKFVKILELLLDSLMRTPNYSVGYIKQEEGINGVKHSYEYFCGTLIALELFYQPQIENILI</sequence>